<keyword evidence="2" id="KW-1185">Reference proteome</keyword>
<organism evidence="1 2">
    <name type="scientific">Neptuniibacter pectenicola</name>
    <dbReference type="NCBI Taxonomy" id="1806669"/>
    <lineage>
        <taxon>Bacteria</taxon>
        <taxon>Pseudomonadati</taxon>
        <taxon>Pseudomonadota</taxon>
        <taxon>Gammaproteobacteria</taxon>
        <taxon>Oceanospirillales</taxon>
        <taxon>Oceanospirillaceae</taxon>
        <taxon>Neptuniibacter</taxon>
    </lineage>
</organism>
<dbReference type="Proteomes" id="UP001449225">
    <property type="component" value="Unassembled WGS sequence"/>
</dbReference>
<evidence type="ECO:0000313" key="2">
    <source>
        <dbReference type="Proteomes" id="UP001449225"/>
    </source>
</evidence>
<reference evidence="1 2" key="1">
    <citation type="submission" date="2024-03" db="EMBL/GenBank/DDBJ databases">
        <title>Community enrichment and isolation of bacterial strains for fucoidan degradation.</title>
        <authorList>
            <person name="Sichert A."/>
        </authorList>
    </citation>
    <scope>NUCLEOTIDE SEQUENCE [LARGE SCALE GENOMIC DNA]</scope>
    <source>
        <strain evidence="1 2">AS76</strain>
    </source>
</reference>
<dbReference type="EMBL" id="JBBMRA010000001">
    <property type="protein sequence ID" value="MEM5535267.1"/>
    <property type="molecule type" value="Genomic_DNA"/>
</dbReference>
<name>A0ABU9TNV6_9GAMM</name>
<gene>
    <name evidence="1" type="ORF">WNY58_02570</name>
</gene>
<evidence type="ECO:0000313" key="1">
    <source>
        <dbReference type="EMBL" id="MEM5535267.1"/>
    </source>
</evidence>
<proteinExistence type="predicted"/>
<sequence>MAPNSIEVDPAYDIDQQMIQDCEVCCQPIELLITEHDQQIYVDAKQEWE</sequence>
<comment type="caution">
    <text evidence="1">The sequence shown here is derived from an EMBL/GenBank/DDBJ whole genome shotgun (WGS) entry which is preliminary data.</text>
</comment>
<protein>
    <submittedName>
        <fullName evidence="1">CPXCG motif-containing cysteine-rich protein</fullName>
    </submittedName>
</protein>
<dbReference type="Pfam" id="PF14255">
    <property type="entry name" value="Zn_ribbon_21"/>
    <property type="match status" value="1"/>
</dbReference>
<dbReference type="InterPro" id="IPR025990">
    <property type="entry name" value="zinc_ribbon_bacterial"/>
</dbReference>
<accession>A0ABU9TNV6</accession>
<dbReference type="RefSeq" id="WP_231902140.1">
    <property type="nucleotide sequence ID" value="NZ_CAXBCE010000016.1"/>
</dbReference>